<dbReference type="EMBL" id="JACHJQ010000001">
    <property type="protein sequence ID" value="MBB4905046.1"/>
    <property type="molecule type" value="Genomic_DNA"/>
</dbReference>
<feature type="domain" description="Methyltransferase type 11" evidence="2">
    <location>
        <begin position="28"/>
        <end position="118"/>
    </location>
</feature>
<sequence>MILLQHVFDGDSEELLDRVGIQPGWACLEVGAGAGSVARILADRAGAANVVATDMSTALLAPLAESGVRVIRHDVTTDDAPGEFDLIHTRFVLEHVTRRDLALLRMVSWLKPGGVLVVESATPLPESSSDPAVGRALAAMAGHLSRSVGTDPTWARTLPLPLEAAGLVDCTAEGHVIPARGGSAFARWMIETHRLVEHDAVASGAVTAAELANAYAAYADPAFVDYTWLTVRAIGYRAPR</sequence>
<dbReference type="InterPro" id="IPR013216">
    <property type="entry name" value="Methyltransf_11"/>
</dbReference>
<dbReference type="AlphaFoldDB" id="A0A7W7Q155"/>
<evidence type="ECO:0000256" key="1">
    <source>
        <dbReference type="ARBA" id="ARBA00022679"/>
    </source>
</evidence>
<dbReference type="SUPFAM" id="SSF53335">
    <property type="entry name" value="S-adenosyl-L-methionine-dependent methyltransferases"/>
    <property type="match status" value="1"/>
</dbReference>
<keyword evidence="3" id="KW-0489">Methyltransferase</keyword>
<accession>A0A7W7Q155</accession>
<gene>
    <name evidence="3" type="ORF">FHR82_001256</name>
</gene>
<dbReference type="Gene3D" id="3.40.50.150">
    <property type="entry name" value="Vaccinia Virus protein VP39"/>
    <property type="match status" value="1"/>
</dbReference>
<keyword evidence="1 3" id="KW-0808">Transferase</keyword>
<reference evidence="3 4" key="1">
    <citation type="submission" date="2020-08" db="EMBL/GenBank/DDBJ databases">
        <title>Genomic Encyclopedia of Type Strains, Phase III (KMG-III): the genomes of soil and plant-associated and newly described type strains.</title>
        <authorList>
            <person name="Whitman W."/>
        </authorList>
    </citation>
    <scope>NUCLEOTIDE SEQUENCE [LARGE SCALE GENOMIC DNA]</scope>
    <source>
        <strain evidence="3 4">CECT 8960</strain>
    </source>
</reference>
<dbReference type="Proteomes" id="UP000520767">
    <property type="component" value="Unassembled WGS sequence"/>
</dbReference>
<dbReference type="GO" id="GO:0032259">
    <property type="term" value="P:methylation"/>
    <property type="evidence" value="ECO:0007669"/>
    <property type="project" value="UniProtKB-KW"/>
</dbReference>
<dbReference type="RefSeq" id="WP_184809198.1">
    <property type="nucleotide sequence ID" value="NZ_JACHJQ010000001.1"/>
</dbReference>
<dbReference type="PANTHER" id="PTHR43861">
    <property type="entry name" value="TRANS-ACONITATE 2-METHYLTRANSFERASE-RELATED"/>
    <property type="match status" value="1"/>
</dbReference>
<dbReference type="InterPro" id="IPR029063">
    <property type="entry name" value="SAM-dependent_MTases_sf"/>
</dbReference>
<name>A0A7W7Q155_9PSEU</name>
<dbReference type="CDD" id="cd02440">
    <property type="entry name" value="AdoMet_MTases"/>
    <property type="match status" value="1"/>
</dbReference>
<organism evidence="3 4">
    <name type="scientific">Actinophytocola algeriensis</name>
    <dbReference type="NCBI Taxonomy" id="1768010"/>
    <lineage>
        <taxon>Bacteria</taxon>
        <taxon>Bacillati</taxon>
        <taxon>Actinomycetota</taxon>
        <taxon>Actinomycetes</taxon>
        <taxon>Pseudonocardiales</taxon>
        <taxon>Pseudonocardiaceae</taxon>
    </lineage>
</organism>
<keyword evidence="4" id="KW-1185">Reference proteome</keyword>
<protein>
    <submittedName>
        <fullName evidence="3">SAM-dependent methyltransferase</fullName>
    </submittedName>
</protein>
<evidence type="ECO:0000313" key="3">
    <source>
        <dbReference type="EMBL" id="MBB4905046.1"/>
    </source>
</evidence>
<dbReference type="PANTHER" id="PTHR43861:SF3">
    <property type="entry name" value="PUTATIVE (AFU_ORTHOLOGUE AFUA_2G14390)-RELATED"/>
    <property type="match status" value="1"/>
</dbReference>
<evidence type="ECO:0000259" key="2">
    <source>
        <dbReference type="Pfam" id="PF08241"/>
    </source>
</evidence>
<proteinExistence type="predicted"/>
<dbReference type="Pfam" id="PF08241">
    <property type="entry name" value="Methyltransf_11"/>
    <property type="match status" value="1"/>
</dbReference>
<comment type="caution">
    <text evidence="3">The sequence shown here is derived from an EMBL/GenBank/DDBJ whole genome shotgun (WGS) entry which is preliminary data.</text>
</comment>
<evidence type="ECO:0000313" key="4">
    <source>
        <dbReference type="Proteomes" id="UP000520767"/>
    </source>
</evidence>
<dbReference type="GO" id="GO:0008757">
    <property type="term" value="F:S-adenosylmethionine-dependent methyltransferase activity"/>
    <property type="evidence" value="ECO:0007669"/>
    <property type="project" value="InterPro"/>
</dbReference>